<dbReference type="AlphaFoldDB" id="A0A4V3FU63"/>
<keyword evidence="3 5" id="KW-0378">Hydrolase</keyword>
<evidence type="ECO:0000256" key="4">
    <source>
        <dbReference type="ARBA" id="ARBA00023251"/>
    </source>
</evidence>
<dbReference type="EMBL" id="SOCP01000004">
    <property type="protein sequence ID" value="TDV53931.1"/>
    <property type="molecule type" value="Genomic_DNA"/>
</dbReference>
<dbReference type="GO" id="GO:0030288">
    <property type="term" value="C:outer membrane-bounded periplasmic space"/>
    <property type="evidence" value="ECO:0007669"/>
    <property type="project" value="InterPro"/>
</dbReference>
<dbReference type="Proteomes" id="UP000294927">
    <property type="component" value="Unassembled WGS sequence"/>
</dbReference>
<dbReference type="SUPFAM" id="SSF56601">
    <property type="entry name" value="beta-lactamase/transpeptidase-like"/>
    <property type="match status" value="1"/>
</dbReference>
<evidence type="ECO:0000256" key="3">
    <source>
        <dbReference type="ARBA" id="ARBA00022801"/>
    </source>
</evidence>
<gene>
    <name evidence="7" type="ORF">CLV71_104399</name>
</gene>
<evidence type="ECO:0000259" key="6">
    <source>
        <dbReference type="Pfam" id="PF00144"/>
    </source>
</evidence>
<dbReference type="GO" id="GO:0017001">
    <property type="term" value="P:antibiotic catabolic process"/>
    <property type="evidence" value="ECO:0007669"/>
    <property type="project" value="InterPro"/>
</dbReference>
<feature type="domain" description="Beta-lactamase-related" evidence="6">
    <location>
        <begin position="10"/>
        <end position="334"/>
    </location>
</feature>
<dbReference type="PANTHER" id="PTHR46825">
    <property type="entry name" value="D-ALANYL-D-ALANINE-CARBOXYPEPTIDASE/ENDOPEPTIDASE AMPH"/>
    <property type="match status" value="1"/>
</dbReference>
<accession>A0A4V3FU63</accession>
<dbReference type="InterPro" id="IPR001586">
    <property type="entry name" value="Beta-lactam_class-C_AS"/>
</dbReference>
<dbReference type="PANTHER" id="PTHR46825:SF7">
    <property type="entry name" value="D-ALANYL-D-ALANINE CARBOXYPEPTIDASE"/>
    <property type="match status" value="1"/>
</dbReference>
<evidence type="ECO:0000256" key="2">
    <source>
        <dbReference type="ARBA" id="ARBA00007840"/>
    </source>
</evidence>
<dbReference type="Gene3D" id="3.40.710.10">
    <property type="entry name" value="DD-peptidase/beta-lactamase superfamily"/>
    <property type="match status" value="1"/>
</dbReference>
<dbReference type="OrthoDB" id="3171327at2"/>
<comment type="similarity">
    <text evidence="2 5">Belongs to the class-C beta-lactamase family.</text>
</comment>
<sequence>MNPTPARQLQDAADSVRAPDVVFGLTHHGDRTIVTSGTAEEPAAGRENLRYEIGSVSKTFMGLLLAGLVHDGHLRYDTPVTACLPTPTGPSAPETISLVHLCTHTAGLPGMPDLRGVVGFYLSGRTTSPYADYSRQRLLDAFHQHRGRHAPGHRWRYSNFGAAVLGHALAHTAGTCYEDLLSERVLRPLGLRHTRTAPGQDGADAVGHRDAGTPVDHIELNGFAPAGAVRATPDDLLTYLEAHLCPDTTPLDAALHAVRATHTAPRPRRAPDRTLTWFCHESRHGPIYFHGGATLGHHVYLGYRPATHTALIGLATRRHTLRHNLVDTAHQLLAGLDQSG</sequence>
<organism evidence="7 8">
    <name type="scientific">Actinophytocola oryzae</name>
    <dbReference type="NCBI Taxonomy" id="502181"/>
    <lineage>
        <taxon>Bacteria</taxon>
        <taxon>Bacillati</taxon>
        <taxon>Actinomycetota</taxon>
        <taxon>Actinomycetes</taxon>
        <taxon>Pseudonocardiales</taxon>
        <taxon>Pseudonocardiaceae</taxon>
    </lineage>
</organism>
<dbReference type="InterPro" id="IPR050491">
    <property type="entry name" value="AmpC-like"/>
</dbReference>
<dbReference type="PROSITE" id="PS00336">
    <property type="entry name" value="BETA_LACTAMASE_C"/>
    <property type="match status" value="1"/>
</dbReference>
<protein>
    <recommendedName>
        <fullName evidence="5">Beta-lactamase</fullName>
        <ecNumber evidence="5">3.5.2.6</ecNumber>
    </recommendedName>
</protein>
<keyword evidence="8" id="KW-1185">Reference proteome</keyword>
<dbReference type="RefSeq" id="WP_133902944.1">
    <property type="nucleotide sequence ID" value="NZ_SOCP01000004.1"/>
</dbReference>
<evidence type="ECO:0000256" key="5">
    <source>
        <dbReference type="RuleBase" id="RU361140"/>
    </source>
</evidence>
<evidence type="ECO:0000313" key="7">
    <source>
        <dbReference type="EMBL" id="TDV53931.1"/>
    </source>
</evidence>
<dbReference type="GO" id="GO:0046677">
    <property type="term" value="P:response to antibiotic"/>
    <property type="evidence" value="ECO:0007669"/>
    <property type="project" value="UniProtKB-UniRule"/>
</dbReference>
<evidence type="ECO:0000313" key="8">
    <source>
        <dbReference type="Proteomes" id="UP000294927"/>
    </source>
</evidence>
<comment type="catalytic activity">
    <reaction evidence="1 5">
        <text>a beta-lactam + H2O = a substituted beta-amino acid</text>
        <dbReference type="Rhea" id="RHEA:20401"/>
        <dbReference type="ChEBI" id="CHEBI:15377"/>
        <dbReference type="ChEBI" id="CHEBI:35627"/>
        <dbReference type="ChEBI" id="CHEBI:140347"/>
        <dbReference type="EC" id="3.5.2.6"/>
    </reaction>
</comment>
<reference evidence="7 8" key="1">
    <citation type="submission" date="2019-03" db="EMBL/GenBank/DDBJ databases">
        <title>Genomic Encyclopedia of Archaeal and Bacterial Type Strains, Phase II (KMG-II): from individual species to whole genera.</title>
        <authorList>
            <person name="Goeker M."/>
        </authorList>
    </citation>
    <scope>NUCLEOTIDE SEQUENCE [LARGE SCALE GENOMIC DNA]</scope>
    <source>
        <strain evidence="7 8">DSM 45499</strain>
    </source>
</reference>
<evidence type="ECO:0000256" key="1">
    <source>
        <dbReference type="ARBA" id="ARBA00001526"/>
    </source>
</evidence>
<name>A0A4V3FU63_9PSEU</name>
<dbReference type="EC" id="3.5.2.6" evidence="5"/>
<keyword evidence="4 5" id="KW-0046">Antibiotic resistance</keyword>
<comment type="caution">
    <text evidence="7">The sequence shown here is derived from an EMBL/GenBank/DDBJ whole genome shotgun (WGS) entry which is preliminary data.</text>
</comment>
<dbReference type="InterPro" id="IPR001466">
    <property type="entry name" value="Beta-lactam-related"/>
</dbReference>
<dbReference type="Pfam" id="PF00144">
    <property type="entry name" value="Beta-lactamase"/>
    <property type="match status" value="1"/>
</dbReference>
<dbReference type="InterPro" id="IPR012338">
    <property type="entry name" value="Beta-lactam/transpept-like"/>
</dbReference>
<dbReference type="GO" id="GO:0008800">
    <property type="term" value="F:beta-lactamase activity"/>
    <property type="evidence" value="ECO:0007669"/>
    <property type="project" value="UniProtKB-UniRule"/>
</dbReference>
<proteinExistence type="inferred from homology"/>